<dbReference type="EMBL" id="CP001322">
    <property type="protein sequence ID" value="ACL06766.1"/>
    <property type="molecule type" value="Genomic_DNA"/>
</dbReference>
<protein>
    <submittedName>
        <fullName evidence="4">DegT/DnrJ/EryC1/StrS aminotransferase</fullName>
    </submittedName>
</protein>
<evidence type="ECO:0000313" key="5">
    <source>
        <dbReference type="Proteomes" id="UP000000739"/>
    </source>
</evidence>
<gene>
    <name evidence="4" type="ordered locus">Dalk_5095</name>
</gene>
<dbReference type="PANTHER" id="PTHR30244">
    <property type="entry name" value="TRANSAMINASE"/>
    <property type="match status" value="1"/>
</dbReference>
<dbReference type="InterPro" id="IPR000653">
    <property type="entry name" value="DegT/StrS_aminotransferase"/>
</dbReference>
<evidence type="ECO:0000256" key="1">
    <source>
        <dbReference type="PIRSR" id="PIRSR000390-1"/>
    </source>
</evidence>
<evidence type="ECO:0000256" key="3">
    <source>
        <dbReference type="RuleBase" id="RU004508"/>
    </source>
</evidence>
<dbReference type="PANTHER" id="PTHR30244:SF42">
    <property type="entry name" value="UDP-2-ACETAMIDO-2-DEOXY-3-OXO-D-GLUCURONATE AMINOTRANSFERASE"/>
    <property type="match status" value="1"/>
</dbReference>
<sequence>MQFIDLKAQQARIREDIEARLKVILDHGRYVMGPEIDEIEESLANFSGAKYGLGCASGTDALLLALLAKGIGPGDAILTTPFTFIATAEVVSLLNAVPVFVDIDPKTFNMDPAALEKTILAMESGAGDLPLPKTDNLPKPKGIIAVDLFGQVADYARIEAIAEKHGLFVVEDAAQSFGGLQNGKRACSFGDVACTSFFPAKPLGCYGDGGMCFTDDEELDKIMRSLRMHGQGDDRYDNVRIGINGRIDSFQAAVLISKFSIFPEELDLRQKAAERYNSLLAGSDKVVTPFVEEGNQSAWAQYTLKAAKPEWRDQLLKHLQEQGVPTAVYYPKPLHRQDAFADLGYAKGDFPVSDDCAARVFSLPMHPYISEEDQEAVAKAILSFEVK</sequence>
<name>B8FDY5_DESAL</name>
<dbReference type="InterPro" id="IPR015422">
    <property type="entry name" value="PyrdxlP-dep_Trfase_small"/>
</dbReference>
<keyword evidence="2 3" id="KW-0663">Pyridoxal phosphate</keyword>
<dbReference type="Pfam" id="PF01041">
    <property type="entry name" value="DegT_DnrJ_EryC1"/>
    <property type="match status" value="1"/>
</dbReference>
<dbReference type="SUPFAM" id="SSF53383">
    <property type="entry name" value="PLP-dependent transferases"/>
    <property type="match status" value="1"/>
</dbReference>
<evidence type="ECO:0000256" key="2">
    <source>
        <dbReference type="PIRSR" id="PIRSR000390-2"/>
    </source>
</evidence>
<accession>B8FDY5</accession>
<proteinExistence type="inferred from homology"/>
<dbReference type="Gene3D" id="3.40.640.10">
    <property type="entry name" value="Type I PLP-dependent aspartate aminotransferase-like (Major domain)"/>
    <property type="match status" value="1"/>
</dbReference>
<keyword evidence="5" id="KW-1185">Reference proteome</keyword>
<dbReference type="GO" id="GO:0030170">
    <property type="term" value="F:pyridoxal phosphate binding"/>
    <property type="evidence" value="ECO:0007669"/>
    <property type="project" value="TreeGrafter"/>
</dbReference>
<dbReference type="Gene3D" id="3.90.1150.10">
    <property type="entry name" value="Aspartate Aminotransferase, domain 1"/>
    <property type="match status" value="1"/>
</dbReference>
<dbReference type="AlphaFoldDB" id="B8FDY5"/>
<comment type="similarity">
    <text evidence="3">Belongs to the DegT/DnrJ/EryC1 family.</text>
</comment>
<keyword evidence="4" id="KW-0808">Transferase</keyword>
<dbReference type="HOGENOM" id="CLU_033332_6_1_7"/>
<keyword evidence="4" id="KW-0032">Aminotransferase</keyword>
<dbReference type="Proteomes" id="UP000000739">
    <property type="component" value="Chromosome"/>
</dbReference>
<dbReference type="GO" id="GO:0008483">
    <property type="term" value="F:transaminase activity"/>
    <property type="evidence" value="ECO:0007669"/>
    <property type="project" value="UniProtKB-KW"/>
</dbReference>
<dbReference type="CDD" id="cd00616">
    <property type="entry name" value="AHBA_syn"/>
    <property type="match status" value="1"/>
</dbReference>
<organism evidence="4 5">
    <name type="scientific">Desulfatibacillum aliphaticivorans</name>
    <dbReference type="NCBI Taxonomy" id="218208"/>
    <lineage>
        <taxon>Bacteria</taxon>
        <taxon>Pseudomonadati</taxon>
        <taxon>Thermodesulfobacteriota</taxon>
        <taxon>Desulfobacteria</taxon>
        <taxon>Desulfobacterales</taxon>
        <taxon>Desulfatibacillaceae</taxon>
        <taxon>Desulfatibacillum</taxon>
    </lineage>
</organism>
<feature type="active site" description="Proton acceptor" evidence="1">
    <location>
        <position position="201"/>
    </location>
</feature>
<reference evidence="4 5" key="1">
    <citation type="journal article" date="2012" name="Environ. Microbiol.">
        <title>The genome sequence of Desulfatibacillum alkenivorans AK-01: a blueprint for anaerobic alkane oxidation.</title>
        <authorList>
            <person name="Callaghan A.V."/>
            <person name="Morris B.E."/>
            <person name="Pereira I.A."/>
            <person name="McInerney M.J."/>
            <person name="Austin R.N."/>
            <person name="Groves J.T."/>
            <person name="Kukor J.J."/>
            <person name="Suflita J.M."/>
            <person name="Young L.Y."/>
            <person name="Zylstra G.J."/>
            <person name="Wawrik B."/>
        </authorList>
    </citation>
    <scope>NUCLEOTIDE SEQUENCE [LARGE SCALE GENOMIC DNA]</scope>
    <source>
        <strain evidence="4 5">AK-01</strain>
    </source>
</reference>
<dbReference type="PIRSF" id="PIRSF000390">
    <property type="entry name" value="PLP_StrS"/>
    <property type="match status" value="1"/>
</dbReference>
<evidence type="ECO:0000313" key="4">
    <source>
        <dbReference type="EMBL" id="ACL06766.1"/>
    </source>
</evidence>
<dbReference type="InterPro" id="IPR015421">
    <property type="entry name" value="PyrdxlP-dep_Trfase_major"/>
</dbReference>
<dbReference type="GO" id="GO:0000271">
    <property type="term" value="P:polysaccharide biosynthetic process"/>
    <property type="evidence" value="ECO:0007669"/>
    <property type="project" value="TreeGrafter"/>
</dbReference>
<dbReference type="KEGG" id="dal:Dalk_5095"/>
<dbReference type="eggNOG" id="COG0399">
    <property type="taxonomic scope" value="Bacteria"/>
</dbReference>
<feature type="modified residue" description="N6-(pyridoxal phosphate)lysine" evidence="2">
    <location>
        <position position="201"/>
    </location>
</feature>
<dbReference type="RefSeq" id="WP_015949803.1">
    <property type="nucleotide sequence ID" value="NC_011768.1"/>
</dbReference>
<dbReference type="InterPro" id="IPR015424">
    <property type="entry name" value="PyrdxlP-dep_Trfase"/>
</dbReference>